<organism evidence="1 2">
    <name type="scientific">Eremothecium sinecaudum</name>
    <dbReference type="NCBI Taxonomy" id="45286"/>
    <lineage>
        <taxon>Eukaryota</taxon>
        <taxon>Fungi</taxon>
        <taxon>Dikarya</taxon>
        <taxon>Ascomycota</taxon>
        <taxon>Saccharomycotina</taxon>
        <taxon>Saccharomycetes</taxon>
        <taxon>Saccharomycetales</taxon>
        <taxon>Saccharomycetaceae</taxon>
        <taxon>Eremothecium</taxon>
    </lineage>
</organism>
<keyword evidence="2" id="KW-1185">Reference proteome</keyword>
<evidence type="ECO:0000313" key="2">
    <source>
        <dbReference type="Proteomes" id="UP000243052"/>
    </source>
</evidence>
<accession>A0A0X8HVS9</accession>
<dbReference type="RefSeq" id="XP_017989324.1">
    <property type="nucleotide sequence ID" value="XM_018133513.1"/>
</dbReference>
<evidence type="ECO:0000313" key="1">
    <source>
        <dbReference type="EMBL" id="AMD22328.1"/>
    </source>
</evidence>
<dbReference type="GeneID" id="28725675"/>
<dbReference type="OrthoDB" id="3979912at2759"/>
<dbReference type="EMBL" id="CP014247">
    <property type="protein sequence ID" value="AMD22328.1"/>
    <property type="molecule type" value="Genomic_DNA"/>
</dbReference>
<sequence>MLSKFDYQFQSQELGVQRSRPRLMVDTSMVESSLAAPVVITRGAYANDFNGLGTDVDPESQENSYYEMVETPRTPTSLPASEYTSSIYKLSAGSTISLASSVSEVSYTGNMVDMQPEFTPQFLTLMLDTYYLAGSDATLTPFDFHNPPSGILNKVAKIAIERSEIEGMDLGCERNNWLLTSIRRRIRQELRKEFKEREITSSPLVPKFELDIKNDAPLQYNQSGHFTWDIDYQVRHAPHFDIDDTLSGSPPSLRCDSPYFGIQNDSSANFLNEASLTRNDSTQITSPEGLIV</sequence>
<dbReference type="AlphaFoldDB" id="A0A0X8HVS9"/>
<protein>
    <submittedName>
        <fullName evidence="1">HGL012Cp</fullName>
    </submittedName>
</protein>
<gene>
    <name evidence="1" type="ORF">AW171_hschr74356</name>
</gene>
<name>A0A0X8HVS9_9SACH</name>
<dbReference type="Proteomes" id="UP000243052">
    <property type="component" value="Chromosome vii"/>
</dbReference>
<proteinExistence type="predicted"/>
<reference evidence="1 2" key="1">
    <citation type="submission" date="2016-01" db="EMBL/GenBank/DDBJ databases">
        <title>Genome sequence of the yeast Holleya sinecauda.</title>
        <authorList>
            <person name="Dietrich F.S."/>
        </authorList>
    </citation>
    <scope>NUCLEOTIDE SEQUENCE [LARGE SCALE GENOMIC DNA]</scope>
    <source>
        <strain evidence="1 2">ATCC 58844</strain>
    </source>
</reference>